<keyword evidence="2" id="KW-1185">Reference proteome</keyword>
<protein>
    <submittedName>
        <fullName evidence="1">UDP-N-acetylglucosamine diphosphorylase</fullName>
    </submittedName>
</protein>
<name>A0ACD0NVB6_9BASI</name>
<proteinExistence type="predicted"/>
<sequence length="488" mass="53102">MDATVESLRQRYRQAGQDHLFTFFDSLQEEEKAQLVQQLSKLDVERVNQVFQTAIKADELARTAKSSSIQPPPHESVESTIGEANASKAKSFAQIGFDAIAKGEVGVLLMAGGQGTRLGSSAPKGCYDIGLPSAKSLFQIQAERIIKLQQLAASKASAQGSSVVLPWYIMTSGPTRSDTEAFFRKHSFFGLDEKNVVFFEQGTLPCLSLDGKILLESKFKVATAPDGNGGLYRALRTPFKCGSSETVISDLERRGIKFLHAYGVDNCLVKVGDPTFIGVCLEKGVQAGVKVVKKTDPKESVGVVALKDGKFGVVEYSEIPQELSEAREEDGSGQLAFRAANIANHFYTTTFLSKDVPAFEAEMAFHIARKKIPTIDLSTGESVKPTTPNGMKLELFVFDVFPFCDKLAVHEVERKEEFSPLKNARGTGSDDPDTSRRDLLAQQKRWLEVAGAKVAEGAEVELSPLVTYSGEGLEAFQGKVLESGNIEP</sequence>
<evidence type="ECO:0000313" key="1">
    <source>
        <dbReference type="EMBL" id="PWN49780.1"/>
    </source>
</evidence>
<dbReference type="Proteomes" id="UP000245626">
    <property type="component" value="Unassembled WGS sequence"/>
</dbReference>
<gene>
    <name evidence="1" type="ORF">IE53DRAFT_387975</name>
</gene>
<evidence type="ECO:0000313" key="2">
    <source>
        <dbReference type="Proteomes" id="UP000245626"/>
    </source>
</evidence>
<reference evidence="1 2" key="1">
    <citation type="journal article" date="2018" name="Mol. Biol. Evol.">
        <title>Broad Genomic Sampling Reveals a Smut Pathogenic Ancestry of the Fungal Clade Ustilaginomycotina.</title>
        <authorList>
            <person name="Kijpornyongpan T."/>
            <person name="Mondo S.J."/>
            <person name="Barry K."/>
            <person name="Sandor L."/>
            <person name="Lee J."/>
            <person name="Lipzen A."/>
            <person name="Pangilinan J."/>
            <person name="LaButti K."/>
            <person name="Hainaut M."/>
            <person name="Henrissat B."/>
            <person name="Grigoriev I.V."/>
            <person name="Spatafora J.W."/>
            <person name="Aime M.C."/>
        </authorList>
    </citation>
    <scope>NUCLEOTIDE SEQUENCE [LARGE SCALE GENOMIC DNA]</scope>
    <source>
        <strain evidence="1 2">SA 807</strain>
    </source>
</reference>
<organism evidence="1 2">
    <name type="scientific">Violaceomyces palustris</name>
    <dbReference type="NCBI Taxonomy" id="1673888"/>
    <lineage>
        <taxon>Eukaryota</taxon>
        <taxon>Fungi</taxon>
        <taxon>Dikarya</taxon>
        <taxon>Basidiomycota</taxon>
        <taxon>Ustilaginomycotina</taxon>
        <taxon>Ustilaginomycetes</taxon>
        <taxon>Violaceomycetales</taxon>
        <taxon>Violaceomycetaceae</taxon>
        <taxon>Violaceomyces</taxon>
    </lineage>
</organism>
<accession>A0ACD0NVB6</accession>
<dbReference type="EMBL" id="KZ820007">
    <property type="protein sequence ID" value="PWN49780.1"/>
    <property type="molecule type" value="Genomic_DNA"/>
</dbReference>